<dbReference type="Pfam" id="PF13520">
    <property type="entry name" value="AA_permease_2"/>
    <property type="match status" value="1"/>
</dbReference>
<dbReference type="AlphaFoldDB" id="A0A919LGS3"/>
<dbReference type="GO" id="GO:0022857">
    <property type="term" value="F:transmembrane transporter activity"/>
    <property type="evidence" value="ECO:0007669"/>
    <property type="project" value="InterPro"/>
</dbReference>
<sequence length="671" mass="72153">MTQAPERRKDRKSCAFMPDHASMRRINAKRVLVGEPLDTARLGETLLPKRLALPIFCSDPLSSVAYATEEILLILALGGVALLHLTWYAAAAIVFLLVVVIASYRQTCHAYPGGGGAYVVSAENLGPTAALTAASALLVDYVMTVAVSVVSGVSAITSAIPSLSHHEVALSVGFVVLLTLMNLRGVRESGRVFAIPTYGFVLVIYIMFACAAVRLATGDTIRAESAHLPITAESTYTGLALVLLAMRAFASGCTALTGVEAISNGVPAFQKPKAKNAANTLAAMGVLSVTMFVGITALAMSYQVHVAEDPTELGLPPGTPMSTALAQIGRATFGSWHFLFYLLQAVTAGVLILAANTAFNGFPMLASILAKDRYAPRQLYNRGDRLVYSNGVVLLALAAIALIIAFDAELTRLIQLYIIGVFVSFTLSQSGMVRHWRKELASPATAREERVHIHRRLAINAVGASLTALVLVIVLITKFTHGAWLVVIAMPLLFLGMKGVRRHYDQVARQVAVAPGTRPRKPARHHVLVLVASVHAPTLKALGYAQALRADTLTAVTVAADEADAARLREDWAEHDPGLPLKILHSPYREVVGPILAYVQELAADPSTDMLSVVIPEYVVGNWWEQPLHNQNALRLKARLLFMPGVAVIDVPYRLESAKAAERERRDAAQQ</sequence>
<dbReference type="PANTHER" id="PTHR47704">
    <property type="entry name" value="POTASSIUM TRANSPORTER KIMA"/>
    <property type="match status" value="1"/>
</dbReference>
<evidence type="ECO:0000256" key="1">
    <source>
        <dbReference type="ARBA" id="ARBA00004141"/>
    </source>
</evidence>
<feature type="transmembrane region" description="Helical" evidence="5">
    <location>
        <begin position="386"/>
        <end position="408"/>
    </location>
</feature>
<feature type="transmembrane region" description="Helical" evidence="5">
    <location>
        <begin position="236"/>
        <end position="259"/>
    </location>
</feature>
<comment type="subcellular location">
    <subcellularLocation>
        <location evidence="1">Membrane</location>
        <topology evidence="1">Multi-pass membrane protein</topology>
    </subcellularLocation>
</comment>
<feature type="transmembrane region" description="Helical" evidence="5">
    <location>
        <begin position="195"/>
        <end position="216"/>
    </location>
</feature>
<keyword evidence="2 5" id="KW-0812">Transmembrane</keyword>
<gene>
    <name evidence="6" type="ORF">Sxan_10530</name>
</gene>
<accession>A0A919LGS3</accession>
<feature type="transmembrane region" description="Helical" evidence="5">
    <location>
        <begin position="71"/>
        <end position="102"/>
    </location>
</feature>
<dbReference type="PANTHER" id="PTHR47704:SF1">
    <property type="entry name" value="POTASSIUM TRANSPORTER KIMA"/>
    <property type="match status" value="1"/>
</dbReference>
<feature type="transmembrane region" description="Helical" evidence="5">
    <location>
        <begin position="166"/>
        <end position="183"/>
    </location>
</feature>
<organism evidence="6 7">
    <name type="scientific">Streptomyces xanthophaeus</name>
    <dbReference type="NCBI Taxonomy" id="67385"/>
    <lineage>
        <taxon>Bacteria</taxon>
        <taxon>Bacillati</taxon>
        <taxon>Actinomycetota</taxon>
        <taxon>Actinomycetes</taxon>
        <taxon>Kitasatosporales</taxon>
        <taxon>Streptomycetaceae</taxon>
        <taxon>Streptomyces</taxon>
    </lineage>
</organism>
<dbReference type="Proteomes" id="UP000600026">
    <property type="component" value="Unassembled WGS sequence"/>
</dbReference>
<dbReference type="Gene3D" id="1.20.1740.10">
    <property type="entry name" value="Amino acid/polyamine transporter I"/>
    <property type="match status" value="1"/>
</dbReference>
<evidence type="ECO:0000256" key="5">
    <source>
        <dbReference type="SAM" id="Phobius"/>
    </source>
</evidence>
<proteinExistence type="predicted"/>
<evidence type="ECO:0000256" key="3">
    <source>
        <dbReference type="ARBA" id="ARBA00022989"/>
    </source>
</evidence>
<dbReference type="GO" id="GO:0016020">
    <property type="term" value="C:membrane"/>
    <property type="evidence" value="ECO:0007669"/>
    <property type="project" value="UniProtKB-SubCell"/>
</dbReference>
<comment type="caution">
    <text evidence="6">The sequence shown here is derived from an EMBL/GenBank/DDBJ whole genome shotgun (WGS) entry which is preliminary data.</text>
</comment>
<keyword evidence="7" id="KW-1185">Reference proteome</keyword>
<dbReference type="InterPro" id="IPR053153">
    <property type="entry name" value="APC_K+_Transporter"/>
</dbReference>
<feature type="transmembrane region" description="Helical" evidence="5">
    <location>
        <begin position="482"/>
        <end position="500"/>
    </location>
</feature>
<evidence type="ECO:0000256" key="2">
    <source>
        <dbReference type="ARBA" id="ARBA00022692"/>
    </source>
</evidence>
<evidence type="ECO:0000256" key="4">
    <source>
        <dbReference type="ARBA" id="ARBA00023136"/>
    </source>
</evidence>
<evidence type="ECO:0000313" key="7">
    <source>
        <dbReference type="Proteomes" id="UP000600026"/>
    </source>
</evidence>
<protein>
    <submittedName>
        <fullName evidence="6">Amino acid transporter</fullName>
    </submittedName>
</protein>
<dbReference type="InterPro" id="IPR002293">
    <property type="entry name" value="AA/rel_permease1"/>
</dbReference>
<feature type="transmembrane region" description="Helical" evidence="5">
    <location>
        <begin position="414"/>
        <end position="436"/>
    </location>
</feature>
<feature type="transmembrane region" description="Helical" evidence="5">
    <location>
        <begin position="138"/>
        <end position="160"/>
    </location>
</feature>
<name>A0A919LGS3_9ACTN</name>
<keyword evidence="4 5" id="KW-0472">Membrane</keyword>
<keyword evidence="3 5" id="KW-1133">Transmembrane helix</keyword>
<feature type="transmembrane region" description="Helical" evidence="5">
    <location>
        <begin position="338"/>
        <end position="365"/>
    </location>
</feature>
<reference evidence="6" key="1">
    <citation type="submission" date="2020-09" db="EMBL/GenBank/DDBJ databases">
        <title>Whole genome shotgun sequence of Streptomyces xanthophaeus NBRC 12829.</title>
        <authorList>
            <person name="Komaki H."/>
            <person name="Tamura T."/>
        </authorList>
    </citation>
    <scope>NUCLEOTIDE SEQUENCE</scope>
    <source>
        <strain evidence="6">NBRC 12829</strain>
    </source>
</reference>
<evidence type="ECO:0000313" key="6">
    <source>
        <dbReference type="EMBL" id="GHI83689.1"/>
    </source>
</evidence>
<feature type="transmembrane region" description="Helical" evidence="5">
    <location>
        <begin position="280"/>
        <end position="302"/>
    </location>
</feature>
<dbReference type="EMBL" id="BNEE01000004">
    <property type="protein sequence ID" value="GHI83689.1"/>
    <property type="molecule type" value="Genomic_DNA"/>
</dbReference>
<feature type="transmembrane region" description="Helical" evidence="5">
    <location>
        <begin position="457"/>
        <end position="476"/>
    </location>
</feature>